<accession>A0A4P9ZSZ3</accession>
<evidence type="ECO:0000313" key="1">
    <source>
        <dbReference type="EMBL" id="RKP35620.1"/>
    </source>
</evidence>
<name>A0A4P9ZSZ3_9FUNG</name>
<dbReference type="AlphaFoldDB" id="A0A4P9ZSZ3"/>
<keyword evidence="2" id="KW-1185">Reference proteome</keyword>
<gene>
    <name evidence="1" type="ORF">BJ085DRAFT_36488</name>
</gene>
<sequence length="173" mass="19066">MVRPFFVFESSTATILAVVPNTSHQHILIMKLFSIALLTLAVPAVLTASLGGVPGVEFSSGSPEACPRMTCESHKPLIQAISKIMKETNADCKLVQSTLEKFAKENVQTTSPRTDEATYTHRSNALLSYLRANLATQARLLDNSEADPSQALQQLYRRDGAEDCDSYRQIYED</sequence>
<dbReference type="Proteomes" id="UP000268162">
    <property type="component" value="Unassembled WGS sequence"/>
</dbReference>
<protein>
    <submittedName>
        <fullName evidence="1">Uncharacterized protein</fullName>
    </submittedName>
</protein>
<dbReference type="EMBL" id="ML002826">
    <property type="protein sequence ID" value="RKP35620.1"/>
    <property type="molecule type" value="Genomic_DNA"/>
</dbReference>
<evidence type="ECO:0000313" key="2">
    <source>
        <dbReference type="Proteomes" id="UP000268162"/>
    </source>
</evidence>
<reference evidence="2" key="1">
    <citation type="journal article" date="2018" name="Nat. Microbiol.">
        <title>Leveraging single-cell genomics to expand the fungal tree of life.</title>
        <authorList>
            <person name="Ahrendt S.R."/>
            <person name="Quandt C.A."/>
            <person name="Ciobanu D."/>
            <person name="Clum A."/>
            <person name="Salamov A."/>
            <person name="Andreopoulos B."/>
            <person name="Cheng J.F."/>
            <person name="Woyke T."/>
            <person name="Pelin A."/>
            <person name="Henrissat B."/>
            <person name="Reynolds N.K."/>
            <person name="Benny G.L."/>
            <person name="Smith M.E."/>
            <person name="James T.Y."/>
            <person name="Grigoriev I.V."/>
        </authorList>
    </citation>
    <scope>NUCLEOTIDE SEQUENCE [LARGE SCALE GENOMIC DNA]</scope>
    <source>
        <strain evidence="2">RSA 468</strain>
    </source>
</reference>
<organism evidence="1 2">
    <name type="scientific">Dimargaris cristalligena</name>
    <dbReference type="NCBI Taxonomy" id="215637"/>
    <lineage>
        <taxon>Eukaryota</taxon>
        <taxon>Fungi</taxon>
        <taxon>Fungi incertae sedis</taxon>
        <taxon>Zoopagomycota</taxon>
        <taxon>Kickxellomycotina</taxon>
        <taxon>Dimargaritomycetes</taxon>
        <taxon>Dimargaritales</taxon>
        <taxon>Dimargaritaceae</taxon>
        <taxon>Dimargaris</taxon>
    </lineage>
</organism>
<proteinExistence type="predicted"/>